<keyword evidence="1" id="KW-0812">Transmembrane</keyword>
<dbReference type="RefSeq" id="WP_129522752.1">
    <property type="nucleotide sequence ID" value="NZ_SDPV01000001.1"/>
</dbReference>
<evidence type="ECO:0000313" key="2">
    <source>
        <dbReference type="EMBL" id="RXZ65262.1"/>
    </source>
</evidence>
<accession>A0A4Q2KNW8</accession>
<gene>
    <name evidence="2" type="ORF">ETX26_00405</name>
</gene>
<dbReference type="OrthoDB" id="7502135at2"/>
<feature type="transmembrane region" description="Helical" evidence="1">
    <location>
        <begin position="162"/>
        <end position="186"/>
    </location>
</feature>
<dbReference type="AlphaFoldDB" id="A0A4Q2KNW8"/>
<comment type="caution">
    <text evidence="2">The sequence shown here is derived from an EMBL/GenBank/DDBJ whole genome shotgun (WGS) entry which is preliminary data.</text>
</comment>
<name>A0A4Q2KNW8_9SPHN</name>
<dbReference type="Proteomes" id="UP000293623">
    <property type="component" value="Unassembled WGS sequence"/>
</dbReference>
<proteinExistence type="predicted"/>
<feature type="transmembrane region" description="Helical" evidence="1">
    <location>
        <begin position="62"/>
        <end position="85"/>
    </location>
</feature>
<organism evidence="2 3">
    <name type="scientific">Pelagerythrobacter rhizovicinus</name>
    <dbReference type="NCBI Taxonomy" id="2268576"/>
    <lineage>
        <taxon>Bacteria</taxon>
        <taxon>Pseudomonadati</taxon>
        <taxon>Pseudomonadota</taxon>
        <taxon>Alphaproteobacteria</taxon>
        <taxon>Sphingomonadales</taxon>
        <taxon>Erythrobacteraceae</taxon>
        <taxon>Pelagerythrobacter</taxon>
    </lineage>
</organism>
<feature type="transmembrane region" description="Helical" evidence="1">
    <location>
        <begin position="117"/>
        <end position="150"/>
    </location>
</feature>
<feature type="transmembrane region" description="Helical" evidence="1">
    <location>
        <begin position="35"/>
        <end position="55"/>
    </location>
</feature>
<protein>
    <recommendedName>
        <fullName evidence="4">GDT1 family protein</fullName>
    </recommendedName>
</protein>
<keyword evidence="1" id="KW-0472">Membrane</keyword>
<dbReference type="EMBL" id="SDPV01000001">
    <property type="protein sequence ID" value="RXZ65262.1"/>
    <property type="molecule type" value="Genomic_DNA"/>
</dbReference>
<reference evidence="2 3" key="1">
    <citation type="submission" date="2019-01" db="EMBL/GenBank/DDBJ databases">
        <title>Altererythrobacter rhizovicinus sp. nov., isolated from the rhizosphere soil of Haloxylon ammodendron.</title>
        <authorList>
            <person name="Li H.-P."/>
            <person name="Gou J.-Y."/>
            <person name="Yao D."/>
            <person name="Han Q.-Q."/>
            <person name="Shao K.-Z."/>
            <person name="Zhao Q."/>
            <person name="Zhang J.-L."/>
        </authorList>
    </citation>
    <scope>NUCLEOTIDE SEQUENCE [LARGE SCALE GENOMIC DNA]</scope>
    <source>
        <strain evidence="2 3">AY-3R</strain>
    </source>
</reference>
<sequence length="187" mass="18566">MPSLFFAFVAVLLGTIGSRDQLVVAHFSSASRRGAGILAAAVVSAVLSALAMALAGQVISGLLPAAAKTMLVAMALLFAAVELAWPSRYAAPEEPTRSLAAIVIVLVAKQFGDGARFLVFAIAAATGAPLLAGIGGALGGALALAAAWAAGAALVHRMPLRAVRLTLAAATLALAVFIGLSARGIIA</sequence>
<evidence type="ECO:0000313" key="3">
    <source>
        <dbReference type="Proteomes" id="UP000293623"/>
    </source>
</evidence>
<keyword evidence="1" id="KW-1133">Transmembrane helix</keyword>
<evidence type="ECO:0008006" key="4">
    <source>
        <dbReference type="Google" id="ProtNLM"/>
    </source>
</evidence>
<evidence type="ECO:0000256" key="1">
    <source>
        <dbReference type="SAM" id="Phobius"/>
    </source>
</evidence>
<keyword evidence="3" id="KW-1185">Reference proteome</keyword>